<sequence>MSQRDKPFKLEIDQILEKWIVVKKLGEGGFGAVYKVTDGKNFYALKLENLSDNNQVLKMEVYVLMALKNENISDHHFCTIFDKGRYSQFSYIVITLVGESLQDLRKSQPEQHYSLGCAISVGIQTLEAIECLHSIGYLHRDIKPANFTVGRSEANELRRVYMLDFGMCRKFVMNDNNNMHRKPRAYAGFRGTIRYAPFNCHITRDLGRKDDLETWMYMTIELTTGSLPWKGMDSMKEVGEYKRICRYQPFMNELFGGCPRQYVIIFQYILSLGFYDAPDYPKIFDLMRNSLITCCVNEYPYDWETEIKKNKNAII</sequence>
<dbReference type="EMBL" id="LN609528">
    <property type="protein sequence ID" value="CEF65272.1"/>
    <property type="molecule type" value="Genomic_DNA"/>
</dbReference>
<reference evidence="12" key="2">
    <citation type="submission" date="2020-12" db="UniProtKB">
        <authorList>
            <consortium name="WormBaseParasite"/>
        </authorList>
    </citation>
    <scope>IDENTIFICATION</scope>
</reference>
<dbReference type="InterPro" id="IPR008271">
    <property type="entry name" value="Ser/Thr_kinase_AS"/>
</dbReference>
<dbReference type="CTD" id="36377637"/>
<dbReference type="GO" id="GO:0005524">
    <property type="term" value="F:ATP binding"/>
    <property type="evidence" value="ECO:0007669"/>
    <property type="project" value="UniProtKB-UniRule"/>
</dbReference>
<dbReference type="AlphaFoldDB" id="A0A090L6B9"/>
<dbReference type="eggNOG" id="KOG1164">
    <property type="taxonomic scope" value="Eukaryota"/>
</dbReference>
<evidence type="ECO:0000256" key="3">
    <source>
        <dbReference type="ARBA" id="ARBA00022679"/>
    </source>
</evidence>
<keyword evidence="3" id="KW-0808">Transferase</keyword>
<comment type="similarity">
    <text evidence="8">Belongs to the protein kinase superfamily.</text>
</comment>
<dbReference type="PROSITE" id="PS00108">
    <property type="entry name" value="PROTEIN_KINASE_ST"/>
    <property type="match status" value="1"/>
</dbReference>
<dbReference type="PROSITE" id="PS00107">
    <property type="entry name" value="PROTEIN_KINASE_ATP"/>
    <property type="match status" value="1"/>
</dbReference>
<keyword evidence="4 7" id="KW-0547">Nucleotide-binding</keyword>
<dbReference type="GeneID" id="36377637"/>
<dbReference type="GO" id="GO:0004674">
    <property type="term" value="F:protein serine/threonine kinase activity"/>
    <property type="evidence" value="ECO:0007669"/>
    <property type="project" value="UniProtKB-KW"/>
</dbReference>
<evidence type="ECO:0000256" key="1">
    <source>
        <dbReference type="ARBA" id="ARBA00012513"/>
    </source>
</evidence>
<dbReference type="SUPFAM" id="SSF56112">
    <property type="entry name" value="Protein kinase-like (PK-like)"/>
    <property type="match status" value="1"/>
</dbReference>
<dbReference type="OMA" id="HIRRETC"/>
<dbReference type="OrthoDB" id="5979581at2759"/>
<evidence type="ECO:0000256" key="4">
    <source>
        <dbReference type="ARBA" id="ARBA00022741"/>
    </source>
</evidence>
<evidence type="ECO:0000256" key="8">
    <source>
        <dbReference type="RuleBase" id="RU000304"/>
    </source>
</evidence>
<dbReference type="Proteomes" id="UP000035682">
    <property type="component" value="Unplaced"/>
</dbReference>
<dbReference type="InterPro" id="IPR047916">
    <property type="entry name" value="TTBK_Asator-like_STKc"/>
</dbReference>
<dbReference type="STRING" id="34506.A0A090L6B9"/>
<dbReference type="EC" id="2.7.11.1" evidence="1"/>
<feature type="domain" description="Protein kinase" evidence="9">
    <location>
        <begin position="19"/>
        <end position="315"/>
    </location>
</feature>
<feature type="binding site" evidence="7">
    <location>
        <position position="46"/>
    </location>
    <ligand>
        <name>ATP</name>
        <dbReference type="ChEBI" id="CHEBI:30616"/>
    </ligand>
</feature>
<accession>A0A090L6B9</accession>
<dbReference type="Gene3D" id="1.10.510.10">
    <property type="entry name" value="Transferase(Phosphotransferase) domain 1"/>
    <property type="match status" value="1"/>
</dbReference>
<dbReference type="InterPro" id="IPR050235">
    <property type="entry name" value="CK1_Ser-Thr_kinase"/>
</dbReference>
<name>A0A090L6B9_STRRB</name>
<dbReference type="InterPro" id="IPR017441">
    <property type="entry name" value="Protein_kinase_ATP_BS"/>
</dbReference>
<evidence type="ECO:0000313" key="13">
    <source>
        <dbReference type="WormBase" id="SRAE_1000352500"/>
    </source>
</evidence>
<keyword evidence="2 8" id="KW-0723">Serine/threonine-protein kinase</keyword>
<reference evidence="10 11" key="1">
    <citation type="submission" date="2014-09" db="EMBL/GenBank/DDBJ databases">
        <authorList>
            <person name="Martin A.A."/>
        </authorList>
    </citation>
    <scope>NUCLEOTIDE SEQUENCE</scope>
    <source>
        <strain evidence="11">ED321</strain>
        <strain evidence="10">ED321 Heterogonic</strain>
    </source>
</reference>
<dbReference type="RefSeq" id="XP_024504473.1">
    <property type="nucleotide sequence ID" value="XM_024650725.1"/>
</dbReference>
<evidence type="ECO:0000313" key="10">
    <source>
        <dbReference type="EMBL" id="CEF65272.1"/>
    </source>
</evidence>
<gene>
    <name evidence="10 12 13" type="ORF">SRAE_1000352500</name>
</gene>
<evidence type="ECO:0000256" key="5">
    <source>
        <dbReference type="ARBA" id="ARBA00022777"/>
    </source>
</evidence>
<protein>
    <recommendedName>
        <fullName evidence="1">non-specific serine/threonine protein kinase</fullName>
        <ecNumber evidence="1">2.7.11.1</ecNumber>
    </recommendedName>
</protein>
<keyword evidence="11" id="KW-1185">Reference proteome</keyword>
<keyword evidence="5 10" id="KW-0418">Kinase</keyword>
<dbReference type="PROSITE" id="PS50011">
    <property type="entry name" value="PROTEIN_KINASE_DOM"/>
    <property type="match status" value="1"/>
</dbReference>
<evidence type="ECO:0000256" key="6">
    <source>
        <dbReference type="ARBA" id="ARBA00022840"/>
    </source>
</evidence>
<dbReference type="WBParaSite" id="SRAE_1000352500.1">
    <property type="protein sequence ID" value="SRAE_1000352500.1"/>
    <property type="gene ID" value="WBGene00260142"/>
</dbReference>
<dbReference type="Pfam" id="PF00069">
    <property type="entry name" value="Pkinase"/>
    <property type="match status" value="1"/>
</dbReference>
<evidence type="ECO:0000313" key="11">
    <source>
        <dbReference type="Proteomes" id="UP000035682"/>
    </source>
</evidence>
<dbReference type="InterPro" id="IPR000719">
    <property type="entry name" value="Prot_kinase_dom"/>
</dbReference>
<evidence type="ECO:0000256" key="2">
    <source>
        <dbReference type="ARBA" id="ARBA00022527"/>
    </source>
</evidence>
<evidence type="ECO:0000313" key="12">
    <source>
        <dbReference type="WBParaSite" id="SRAE_1000352500.1"/>
    </source>
</evidence>
<evidence type="ECO:0000259" key="9">
    <source>
        <dbReference type="PROSITE" id="PS50011"/>
    </source>
</evidence>
<dbReference type="CDD" id="cd14017">
    <property type="entry name" value="STKc_TTBK"/>
    <property type="match status" value="1"/>
</dbReference>
<evidence type="ECO:0000256" key="7">
    <source>
        <dbReference type="PROSITE-ProRule" id="PRU10141"/>
    </source>
</evidence>
<dbReference type="SMART" id="SM00220">
    <property type="entry name" value="S_TKc"/>
    <property type="match status" value="1"/>
</dbReference>
<dbReference type="WormBase" id="SRAE_1000352500">
    <property type="protein sequence ID" value="SRP01620"/>
    <property type="gene ID" value="WBGene00260142"/>
</dbReference>
<keyword evidence="6 7" id="KW-0067">ATP-binding</keyword>
<proteinExistence type="inferred from homology"/>
<dbReference type="InterPro" id="IPR011009">
    <property type="entry name" value="Kinase-like_dom_sf"/>
</dbReference>
<organism evidence="10">
    <name type="scientific">Strongyloides ratti</name>
    <name type="common">Parasitic roundworm</name>
    <dbReference type="NCBI Taxonomy" id="34506"/>
    <lineage>
        <taxon>Eukaryota</taxon>
        <taxon>Metazoa</taxon>
        <taxon>Ecdysozoa</taxon>
        <taxon>Nematoda</taxon>
        <taxon>Chromadorea</taxon>
        <taxon>Rhabditida</taxon>
        <taxon>Tylenchina</taxon>
        <taxon>Panagrolaimomorpha</taxon>
        <taxon>Strongyloidoidea</taxon>
        <taxon>Strongyloididae</taxon>
        <taxon>Strongyloides</taxon>
    </lineage>
</organism>
<dbReference type="PANTHER" id="PTHR11909">
    <property type="entry name" value="CASEIN KINASE-RELATED"/>
    <property type="match status" value="1"/>
</dbReference>